<evidence type="ECO:0000313" key="1">
    <source>
        <dbReference type="EMBL" id="CAA9474697.1"/>
    </source>
</evidence>
<protein>
    <recommendedName>
        <fullName evidence="2">Post-SET domain-containing protein</fullName>
    </recommendedName>
</protein>
<sequence>MDDQRAERIALNESRFRQINDGLRDDLAKLPSEPEAVPFVCECGSNACEGLIEVTLAEYEGIRANSRHFLVLPGHEIVEAERVLASTPRYMVVEKQPGVGPLVDATDPRRGPH</sequence>
<dbReference type="AlphaFoldDB" id="A0A6J4RTD4"/>
<accession>A0A6J4RTD4</accession>
<evidence type="ECO:0008006" key="2">
    <source>
        <dbReference type="Google" id="ProtNLM"/>
    </source>
</evidence>
<reference evidence="1" key="1">
    <citation type="submission" date="2020-02" db="EMBL/GenBank/DDBJ databases">
        <authorList>
            <person name="Meier V. D."/>
        </authorList>
    </citation>
    <scope>NUCLEOTIDE SEQUENCE</scope>
    <source>
        <strain evidence="1">AVDCRST_MAG69</strain>
    </source>
</reference>
<dbReference type="EMBL" id="CADCVP010000047">
    <property type="protein sequence ID" value="CAA9474697.1"/>
    <property type="molecule type" value="Genomic_DNA"/>
</dbReference>
<proteinExistence type="predicted"/>
<organism evidence="1">
    <name type="scientific">uncultured Solirubrobacteraceae bacterium</name>
    <dbReference type="NCBI Taxonomy" id="1162706"/>
    <lineage>
        <taxon>Bacteria</taxon>
        <taxon>Bacillati</taxon>
        <taxon>Actinomycetota</taxon>
        <taxon>Thermoleophilia</taxon>
        <taxon>Solirubrobacterales</taxon>
        <taxon>Solirubrobacteraceae</taxon>
        <taxon>environmental samples</taxon>
    </lineage>
</organism>
<gene>
    <name evidence="1" type="ORF">AVDCRST_MAG69-337</name>
</gene>
<name>A0A6J4RTD4_9ACTN</name>